<dbReference type="AlphaFoldDB" id="A0A9D3Y3K9"/>
<keyword evidence="2" id="KW-1185">Reference proteome</keyword>
<reference evidence="1" key="1">
    <citation type="journal article" date="2019" name="bioRxiv">
        <title>The Genome of the Zebra Mussel, Dreissena polymorpha: A Resource for Invasive Species Research.</title>
        <authorList>
            <person name="McCartney M.A."/>
            <person name="Auch B."/>
            <person name="Kono T."/>
            <person name="Mallez S."/>
            <person name="Zhang Y."/>
            <person name="Obille A."/>
            <person name="Becker A."/>
            <person name="Abrahante J.E."/>
            <person name="Garbe J."/>
            <person name="Badalamenti J.P."/>
            <person name="Herman A."/>
            <person name="Mangelson H."/>
            <person name="Liachko I."/>
            <person name="Sullivan S."/>
            <person name="Sone E.D."/>
            <person name="Koren S."/>
            <person name="Silverstein K.A.T."/>
            <person name="Beckman K.B."/>
            <person name="Gohl D.M."/>
        </authorList>
    </citation>
    <scope>NUCLEOTIDE SEQUENCE</scope>
    <source>
        <strain evidence="1">Duluth1</strain>
        <tissue evidence="1">Whole animal</tissue>
    </source>
</reference>
<sequence>MQVQTLSSRGKIPFPVIDKTYINKDLHLSAKACNRKCDVDAGLRVKALSSCVNVSCPQIDGVYENDDLNAKGSFRTENQTNTCAHKNAIDMGVVSVYDEVVSAVYEEVDMEVVSAAPNKGY</sequence>
<organism evidence="1 2">
    <name type="scientific">Dreissena polymorpha</name>
    <name type="common">Zebra mussel</name>
    <name type="synonym">Mytilus polymorpha</name>
    <dbReference type="NCBI Taxonomy" id="45954"/>
    <lineage>
        <taxon>Eukaryota</taxon>
        <taxon>Metazoa</taxon>
        <taxon>Spiralia</taxon>
        <taxon>Lophotrochozoa</taxon>
        <taxon>Mollusca</taxon>
        <taxon>Bivalvia</taxon>
        <taxon>Autobranchia</taxon>
        <taxon>Heteroconchia</taxon>
        <taxon>Euheterodonta</taxon>
        <taxon>Imparidentia</taxon>
        <taxon>Neoheterodontei</taxon>
        <taxon>Myida</taxon>
        <taxon>Dreissenoidea</taxon>
        <taxon>Dreissenidae</taxon>
        <taxon>Dreissena</taxon>
    </lineage>
</organism>
<comment type="caution">
    <text evidence="1">The sequence shown here is derived from an EMBL/GenBank/DDBJ whole genome shotgun (WGS) entry which is preliminary data.</text>
</comment>
<proteinExistence type="predicted"/>
<accession>A0A9D3Y3K9</accession>
<protein>
    <submittedName>
        <fullName evidence="1">Uncharacterized protein</fullName>
    </submittedName>
</protein>
<reference evidence="1" key="2">
    <citation type="submission" date="2020-11" db="EMBL/GenBank/DDBJ databases">
        <authorList>
            <person name="McCartney M.A."/>
            <person name="Auch B."/>
            <person name="Kono T."/>
            <person name="Mallez S."/>
            <person name="Becker A."/>
            <person name="Gohl D.M."/>
            <person name="Silverstein K.A.T."/>
            <person name="Koren S."/>
            <person name="Bechman K.B."/>
            <person name="Herman A."/>
            <person name="Abrahante J.E."/>
            <person name="Garbe J."/>
        </authorList>
    </citation>
    <scope>NUCLEOTIDE SEQUENCE</scope>
    <source>
        <strain evidence="1">Duluth1</strain>
        <tissue evidence="1">Whole animal</tissue>
    </source>
</reference>
<evidence type="ECO:0000313" key="2">
    <source>
        <dbReference type="Proteomes" id="UP000828390"/>
    </source>
</evidence>
<evidence type="ECO:0000313" key="1">
    <source>
        <dbReference type="EMBL" id="KAH3691296.1"/>
    </source>
</evidence>
<dbReference type="Proteomes" id="UP000828390">
    <property type="component" value="Unassembled WGS sequence"/>
</dbReference>
<gene>
    <name evidence="1" type="ORF">DPMN_192048</name>
</gene>
<dbReference type="EMBL" id="JAIWYP010000040">
    <property type="protein sequence ID" value="KAH3691296.1"/>
    <property type="molecule type" value="Genomic_DNA"/>
</dbReference>
<name>A0A9D3Y3K9_DREPO</name>